<feature type="region of interest" description="Disordered" evidence="8">
    <location>
        <begin position="625"/>
        <end position="659"/>
    </location>
</feature>
<dbReference type="AlphaFoldDB" id="A0A0H5CHQ0"/>
<feature type="domain" description="Choline/carnitine acyltransferase" evidence="9">
    <location>
        <begin position="14"/>
        <end position="600"/>
    </location>
</feature>
<reference evidence="11" key="1">
    <citation type="journal article" date="2015" name="J. Biotechnol.">
        <title>The structure of the Cyberlindnera jadinii genome and its relation to Candida utilis analyzed by the occurrence of single nucleotide polymorphisms.</title>
        <authorList>
            <person name="Rupp O."/>
            <person name="Brinkrolf K."/>
            <person name="Buerth C."/>
            <person name="Kunigo M."/>
            <person name="Schneider J."/>
            <person name="Jaenicke S."/>
            <person name="Goesmann A."/>
            <person name="Puehler A."/>
            <person name="Jaeger K.-E."/>
            <person name="Ernst J.F."/>
        </authorList>
    </citation>
    <scope>NUCLEOTIDE SEQUENCE [LARGE SCALE GENOMIC DNA]</scope>
    <source>
        <strain evidence="11">ATCC 18201 / CBS 1600 / BCRC 20928 / JCM 3617 / NBRC 0987 / NRRL Y-1542</strain>
    </source>
</reference>
<keyword evidence="5" id="KW-0443">Lipid metabolism</keyword>
<evidence type="ECO:0000256" key="8">
    <source>
        <dbReference type="SAM" id="MobiDB-lite"/>
    </source>
</evidence>
<keyword evidence="2" id="KW-0813">Transport</keyword>
<evidence type="ECO:0000256" key="4">
    <source>
        <dbReference type="ARBA" id="ARBA00022832"/>
    </source>
</evidence>
<feature type="compositionally biased region" description="Low complexity" evidence="8">
    <location>
        <begin position="730"/>
        <end position="743"/>
    </location>
</feature>
<keyword evidence="4" id="KW-0276">Fatty acid metabolism</keyword>
<feature type="coiled-coil region" evidence="7">
    <location>
        <begin position="15"/>
        <end position="42"/>
    </location>
</feature>
<dbReference type="InterPro" id="IPR042572">
    <property type="entry name" value="Carn_acyl_trans_N"/>
</dbReference>
<protein>
    <recommendedName>
        <fullName evidence="9">Choline/carnitine acyltransferase domain-containing protein</fullName>
    </recommendedName>
</protein>
<sequence length="767" mass="86303">MPSIAQAGDLPKLKVPELSATLNKLTRALTALTNESEREELEEKVEKFKRCSVSKILQSHLQRLYEREDCYLDHLQLDHILIDMKALPRNPFLVLEDDPLRHFTIPQDQAGRAGVLTMSALKFVCSLRKGDLTEDATRSGERLTMKPYWNLFGTTRVPEMSGIKTKTNTTSDYILIVSKSQFYTLKVINDSHELLHTADELATIFRQVMEESNHVANPNRSAVGSITSDSYKNWRHAREVLQTEYKDNMAKVDSALFVLVLDHSEPEDTDEELAKCISVGSMNINERGVQTGSCISRWYDKMQLVVTKTAVAGVIWDSFSQDGTTVLRFTSDIYADSVLRLTDGDYSLFPTVKTPKPGADKPVPEKMEWNFRSDMMTFIHLSETRLTDLICSHTTNTAILHYGRRFARKMGVKSDSLIQVALQIAQYALYGKPISTVEPVSTRLFRNSRSELLALQDETITKACQVFVSSDSSHNRWIAFKEACQFHFEALDQAAHGDGFEKHLKALQNVYIQREVFNQLAPEFKIPDEEPPLLFDDAVYPLFVPEMIASNCGNPAMRLFGLTPAIHNGFGIGYIIKDDVTEFCLMSQYRQGDRFLSTLDWVFHQISSIWKAEVGVKMVPHAHEFDSKKGAESRRRNSSVSHAIQTAPMSRTTTLSSSGEDEHLALGGYGYFDIEDLTLRSVGPSHVATPVLSHANSTTDLLKMDKGFGKTVQMSLSERLREGFEKHGHNSGSSSNAGSLDGNNLDRFDAKFDRGEVGKRLDSYDDE</sequence>
<evidence type="ECO:0000256" key="6">
    <source>
        <dbReference type="ARBA" id="ARBA00023315"/>
    </source>
</evidence>
<feature type="region of interest" description="Disordered" evidence="8">
    <location>
        <begin position="723"/>
        <end position="745"/>
    </location>
</feature>
<organism evidence="10 11">
    <name type="scientific">Cyberlindnera jadinii (strain ATCC 18201 / CBS 1600 / BCRC 20928 / JCM 3617 / NBRC 0987 / NRRL Y-1542)</name>
    <name type="common">Torula yeast</name>
    <name type="synonym">Candida utilis</name>
    <dbReference type="NCBI Taxonomy" id="983966"/>
    <lineage>
        <taxon>Eukaryota</taxon>
        <taxon>Fungi</taxon>
        <taxon>Dikarya</taxon>
        <taxon>Ascomycota</taxon>
        <taxon>Saccharomycotina</taxon>
        <taxon>Saccharomycetes</taxon>
        <taxon>Phaffomycetales</taxon>
        <taxon>Phaffomycetaceae</taxon>
        <taxon>Cyberlindnera</taxon>
    </lineage>
</organism>
<dbReference type="Gene3D" id="3.30.559.70">
    <property type="entry name" value="Choline/Carnitine o-acyltransferase, domain 2"/>
    <property type="match status" value="1"/>
</dbReference>
<dbReference type="InterPro" id="IPR000542">
    <property type="entry name" value="Carn_acyl_trans"/>
</dbReference>
<dbReference type="Pfam" id="PF00755">
    <property type="entry name" value="Carn_acyltransf"/>
    <property type="match status" value="1"/>
</dbReference>
<dbReference type="GO" id="GO:0006631">
    <property type="term" value="P:fatty acid metabolic process"/>
    <property type="evidence" value="ECO:0007669"/>
    <property type="project" value="UniProtKB-KW"/>
</dbReference>
<dbReference type="SUPFAM" id="SSF52777">
    <property type="entry name" value="CoA-dependent acyltransferases"/>
    <property type="match status" value="2"/>
</dbReference>
<evidence type="ECO:0000313" key="10">
    <source>
        <dbReference type="EMBL" id="CEP24099.1"/>
    </source>
</evidence>
<keyword evidence="3" id="KW-0808">Transferase</keyword>
<feature type="compositionally biased region" description="Polar residues" evidence="8">
    <location>
        <begin position="638"/>
        <end position="658"/>
    </location>
</feature>
<keyword evidence="6" id="KW-0012">Acyltransferase</keyword>
<dbReference type="InterPro" id="IPR042231">
    <property type="entry name" value="Cho/carn_acyl_trans_2"/>
</dbReference>
<evidence type="ECO:0000256" key="3">
    <source>
        <dbReference type="ARBA" id="ARBA00022679"/>
    </source>
</evidence>
<dbReference type="Gene3D" id="3.30.559.10">
    <property type="entry name" value="Chloramphenicol acetyltransferase-like domain"/>
    <property type="match status" value="1"/>
</dbReference>
<gene>
    <name evidence="10" type="ORF">BN1211_4816</name>
</gene>
<dbReference type="EMBL" id="CDQK01000005">
    <property type="protein sequence ID" value="CEP24099.1"/>
    <property type="molecule type" value="Genomic_DNA"/>
</dbReference>
<accession>A0A0H5CHQ0</accession>
<dbReference type="Gene3D" id="1.10.275.20">
    <property type="entry name" value="Choline/Carnitine o-acyltransferase"/>
    <property type="match status" value="1"/>
</dbReference>
<dbReference type="InterPro" id="IPR023213">
    <property type="entry name" value="CAT-like_dom_sf"/>
</dbReference>
<proteinExistence type="inferred from homology"/>
<evidence type="ECO:0000256" key="5">
    <source>
        <dbReference type="ARBA" id="ARBA00023098"/>
    </source>
</evidence>
<evidence type="ECO:0000256" key="7">
    <source>
        <dbReference type="SAM" id="Coils"/>
    </source>
</evidence>
<dbReference type="PANTHER" id="PTHR22589">
    <property type="entry name" value="CARNITINE O-ACYLTRANSFERASE"/>
    <property type="match status" value="1"/>
</dbReference>
<dbReference type="GO" id="GO:0009437">
    <property type="term" value="P:carnitine metabolic process"/>
    <property type="evidence" value="ECO:0007669"/>
    <property type="project" value="TreeGrafter"/>
</dbReference>
<comment type="similarity">
    <text evidence="1">Belongs to the carnitine/choline acetyltransferase family.</text>
</comment>
<evidence type="ECO:0000259" key="9">
    <source>
        <dbReference type="Pfam" id="PF00755"/>
    </source>
</evidence>
<dbReference type="GO" id="GO:0005829">
    <property type="term" value="C:cytosol"/>
    <property type="evidence" value="ECO:0007669"/>
    <property type="project" value="TreeGrafter"/>
</dbReference>
<evidence type="ECO:0000256" key="2">
    <source>
        <dbReference type="ARBA" id="ARBA00022448"/>
    </source>
</evidence>
<evidence type="ECO:0000256" key="1">
    <source>
        <dbReference type="ARBA" id="ARBA00005232"/>
    </source>
</evidence>
<dbReference type="Proteomes" id="UP000038830">
    <property type="component" value="Unassembled WGS sequence"/>
</dbReference>
<dbReference type="InterPro" id="IPR039551">
    <property type="entry name" value="Cho/carn_acyl_trans"/>
</dbReference>
<name>A0A0H5CHQ0_CYBJN</name>
<feature type="compositionally biased region" description="Basic and acidic residues" evidence="8">
    <location>
        <begin position="625"/>
        <end position="635"/>
    </location>
</feature>
<dbReference type="PANTHER" id="PTHR22589:SF48">
    <property type="entry name" value="CARNITINE O-ACETYLTRANSFERASE YAT2"/>
    <property type="match status" value="1"/>
</dbReference>
<evidence type="ECO:0000313" key="11">
    <source>
        <dbReference type="Proteomes" id="UP000038830"/>
    </source>
</evidence>
<keyword evidence="7" id="KW-0175">Coiled coil</keyword>
<dbReference type="GO" id="GO:0004092">
    <property type="term" value="F:carnitine O-acetyltransferase activity"/>
    <property type="evidence" value="ECO:0007669"/>
    <property type="project" value="TreeGrafter"/>
</dbReference>